<feature type="domain" description="VTT" evidence="7">
    <location>
        <begin position="49"/>
        <end position="166"/>
    </location>
</feature>
<evidence type="ECO:0000256" key="6">
    <source>
        <dbReference type="RuleBase" id="RU366058"/>
    </source>
</evidence>
<dbReference type="InterPro" id="IPR015414">
    <property type="entry name" value="TMEM64"/>
</dbReference>
<dbReference type="EMBL" id="LS992241">
    <property type="protein sequence ID" value="SYX87394.1"/>
    <property type="molecule type" value="Genomic_DNA"/>
</dbReference>
<evidence type="ECO:0000256" key="4">
    <source>
        <dbReference type="ARBA" id="ARBA00022989"/>
    </source>
</evidence>
<reference evidence="9" key="1">
    <citation type="submission" date="2018-08" db="EMBL/GenBank/DDBJ databases">
        <authorList>
            <person name="Chevrot R."/>
        </authorList>
    </citation>
    <scope>NUCLEOTIDE SEQUENCE [LARGE SCALE GENOMIC DNA]</scope>
</reference>
<dbReference type="Proteomes" id="UP000304148">
    <property type="component" value="Chromosome"/>
</dbReference>
<dbReference type="AlphaFoldDB" id="A0A383RLP1"/>
<keyword evidence="4 6" id="KW-1133">Transmembrane helix</keyword>
<name>A0A383RLP1_PAEAL</name>
<dbReference type="GO" id="GO:0005886">
    <property type="term" value="C:plasma membrane"/>
    <property type="evidence" value="ECO:0007669"/>
    <property type="project" value="UniProtKB-SubCell"/>
</dbReference>
<evidence type="ECO:0000313" key="9">
    <source>
        <dbReference type="Proteomes" id="UP000304148"/>
    </source>
</evidence>
<sequence>MWEWIHNTISWLKHLDMNQVEHWMQQYSNLGPLPGILLPLVEAILPFLPLIVFVMANAAAYGLGLGFLYSWIGASLGACLVFWLARKFGGRFSAYLQKNMPSSQRFFSWLETKGFTPLFILYCFPFTPSALINIAAGISTIPFRTFICAVFAGKSVVIFIMAFIGHDWQGFIHQPWRILVAVAVLFLLWLGGKKLEAHYQL</sequence>
<proteinExistence type="inferred from homology"/>
<keyword evidence="5 6" id="KW-0472">Membrane</keyword>
<keyword evidence="3 6" id="KW-0812">Transmembrane</keyword>
<dbReference type="RefSeq" id="WP_138189007.1">
    <property type="nucleotide sequence ID" value="NZ_LS992241.1"/>
</dbReference>
<comment type="similarity">
    <text evidence="6">Belongs to the TVP38/TMEM64 family.</text>
</comment>
<accession>A0A383RLP1</accession>
<evidence type="ECO:0000259" key="7">
    <source>
        <dbReference type="Pfam" id="PF09335"/>
    </source>
</evidence>
<evidence type="ECO:0000256" key="5">
    <source>
        <dbReference type="ARBA" id="ARBA00023136"/>
    </source>
</evidence>
<organism evidence="8 9">
    <name type="scientific">Paenibacillus alvei</name>
    <name type="common">Bacillus alvei</name>
    <dbReference type="NCBI Taxonomy" id="44250"/>
    <lineage>
        <taxon>Bacteria</taxon>
        <taxon>Bacillati</taxon>
        <taxon>Bacillota</taxon>
        <taxon>Bacilli</taxon>
        <taxon>Bacillales</taxon>
        <taxon>Paenibacillaceae</taxon>
        <taxon>Paenibacillus</taxon>
    </lineage>
</organism>
<evidence type="ECO:0000256" key="1">
    <source>
        <dbReference type="ARBA" id="ARBA00004651"/>
    </source>
</evidence>
<feature type="transmembrane region" description="Helical" evidence="6">
    <location>
        <begin position="36"/>
        <end position="56"/>
    </location>
</feature>
<dbReference type="PANTHER" id="PTHR12677">
    <property type="entry name" value="GOLGI APPARATUS MEMBRANE PROTEIN TVP38-RELATED"/>
    <property type="match status" value="1"/>
</dbReference>
<feature type="transmembrane region" description="Helical" evidence="6">
    <location>
        <begin position="119"/>
        <end position="138"/>
    </location>
</feature>
<dbReference type="Pfam" id="PF09335">
    <property type="entry name" value="VTT_dom"/>
    <property type="match status" value="1"/>
</dbReference>
<feature type="transmembrane region" description="Helical" evidence="6">
    <location>
        <begin position="176"/>
        <end position="192"/>
    </location>
</feature>
<dbReference type="PANTHER" id="PTHR12677:SF55">
    <property type="entry name" value="UNDECAPRENYL PHOSPHATE TRANSPORTER SAOUHSC_00901-RELATED"/>
    <property type="match status" value="1"/>
</dbReference>
<gene>
    <name evidence="8" type="primary">yhjE</name>
    <name evidence="8" type="ORF">PBLR_15824</name>
</gene>
<feature type="transmembrane region" description="Helical" evidence="6">
    <location>
        <begin position="145"/>
        <end position="164"/>
    </location>
</feature>
<evidence type="ECO:0000313" key="8">
    <source>
        <dbReference type="EMBL" id="SYX87394.1"/>
    </source>
</evidence>
<dbReference type="InterPro" id="IPR032816">
    <property type="entry name" value="VTT_dom"/>
</dbReference>
<evidence type="ECO:0000256" key="3">
    <source>
        <dbReference type="ARBA" id="ARBA00022692"/>
    </source>
</evidence>
<comment type="subcellular location">
    <subcellularLocation>
        <location evidence="1 6">Cell membrane</location>
        <topology evidence="1 6">Multi-pass membrane protein</topology>
    </subcellularLocation>
</comment>
<evidence type="ECO:0000256" key="2">
    <source>
        <dbReference type="ARBA" id="ARBA00022475"/>
    </source>
</evidence>
<keyword evidence="2 6" id="KW-1003">Cell membrane</keyword>
<protein>
    <recommendedName>
        <fullName evidence="6">TVP38/TMEM64 family membrane protein</fullName>
    </recommendedName>
</protein>
<feature type="transmembrane region" description="Helical" evidence="6">
    <location>
        <begin position="63"/>
        <end position="85"/>
    </location>
</feature>